<dbReference type="InterPro" id="IPR014194">
    <property type="entry name" value="Spore_III_AE"/>
</dbReference>
<protein>
    <submittedName>
        <fullName evidence="3">Stage III sporulation protein AE</fullName>
    </submittedName>
</protein>
<dbReference type="AlphaFoldDB" id="A0A1K1LPP0"/>
<feature type="signal peptide" evidence="2">
    <location>
        <begin position="1"/>
        <end position="23"/>
    </location>
</feature>
<reference evidence="3 4" key="1">
    <citation type="submission" date="2016-11" db="EMBL/GenBank/DDBJ databases">
        <authorList>
            <person name="Jaros S."/>
            <person name="Januszkiewicz K."/>
            <person name="Wedrychowicz H."/>
        </authorList>
    </citation>
    <scope>NUCLEOTIDE SEQUENCE [LARGE SCALE GENOMIC DNA]</scope>
    <source>
        <strain evidence="3 4">YL228</strain>
    </source>
</reference>
<feature type="transmembrane region" description="Helical" evidence="1">
    <location>
        <begin position="136"/>
        <end position="157"/>
    </location>
</feature>
<dbReference type="RefSeq" id="WP_072299055.1">
    <property type="nucleotide sequence ID" value="NZ_FPIP01000001.1"/>
</dbReference>
<keyword evidence="2" id="KW-0732">Signal</keyword>
<evidence type="ECO:0000313" key="4">
    <source>
        <dbReference type="Proteomes" id="UP000183461"/>
    </source>
</evidence>
<feature type="transmembrane region" description="Helical" evidence="1">
    <location>
        <begin position="335"/>
        <end position="359"/>
    </location>
</feature>
<feature type="transmembrane region" description="Helical" evidence="1">
    <location>
        <begin position="109"/>
        <end position="130"/>
    </location>
</feature>
<gene>
    <name evidence="3" type="ORF">SAMN02910280_0649</name>
</gene>
<keyword evidence="1" id="KW-0472">Membrane</keyword>
<evidence type="ECO:0000313" key="3">
    <source>
        <dbReference type="EMBL" id="SFW12857.1"/>
    </source>
</evidence>
<sequence>MKKIGIKIIITILLLLFAVPVSACAVDEQDTKSEYTKQLDDILADYDIETNSDEISALSFGSFARTIAAKVTDSETSPFKLLGTILLVIVLSALLKSAGSIGFKGSADIYGLVSVLTAVTVISPQLFAAFSRASEAVNVSGGFISVFIPVFSGAAAASGHMTSAAVYDVAVLAASELIVQLVSAFLMPVLSAAAMLSITGSVFTQNDMSGVVQLLKKVITWGMTITMTVFIGFVTLKCSLAGKTDGAATKAARFVISGSVPVVGGAVSDAYAAVRSSFDLIRGTVGTVGCIAVTFIVFPPVIQLMLFRFVMWIGASAAELFGAEHMKKLLSSFDSALAIAQSVLACYGVMFVLCTGILMHTAGG</sequence>
<dbReference type="Pfam" id="PF09546">
    <property type="entry name" value="Spore_III_AE"/>
    <property type="match status" value="1"/>
</dbReference>
<evidence type="ECO:0000256" key="1">
    <source>
        <dbReference type="SAM" id="Phobius"/>
    </source>
</evidence>
<dbReference type="EMBL" id="FPIP01000001">
    <property type="protein sequence ID" value="SFW12857.1"/>
    <property type="molecule type" value="Genomic_DNA"/>
</dbReference>
<feature type="transmembrane region" description="Helical" evidence="1">
    <location>
        <begin position="79"/>
        <end position="97"/>
    </location>
</feature>
<dbReference type="Proteomes" id="UP000183461">
    <property type="component" value="Unassembled WGS sequence"/>
</dbReference>
<proteinExistence type="predicted"/>
<keyword evidence="1" id="KW-0812">Transmembrane</keyword>
<feature type="transmembrane region" description="Helical" evidence="1">
    <location>
        <begin position="280"/>
        <end position="298"/>
    </location>
</feature>
<name>A0A1K1LPP0_RUMFL</name>
<accession>A0A1K1LPP0</accession>
<evidence type="ECO:0000256" key="2">
    <source>
        <dbReference type="SAM" id="SignalP"/>
    </source>
</evidence>
<feature type="transmembrane region" description="Helical" evidence="1">
    <location>
        <begin position="169"/>
        <end position="198"/>
    </location>
</feature>
<feature type="transmembrane region" description="Helical" evidence="1">
    <location>
        <begin position="218"/>
        <end position="240"/>
    </location>
</feature>
<keyword evidence="1" id="KW-1133">Transmembrane helix</keyword>
<organism evidence="3 4">
    <name type="scientific">Ruminococcus flavefaciens</name>
    <dbReference type="NCBI Taxonomy" id="1265"/>
    <lineage>
        <taxon>Bacteria</taxon>
        <taxon>Bacillati</taxon>
        <taxon>Bacillota</taxon>
        <taxon>Clostridia</taxon>
        <taxon>Eubacteriales</taxon>
        <taxon>Oscillospiraceae</taxon>
        <taxon>Ruminococcus</taxon>
    </lineage>
</organism>
<feature type="chain" id="PRO_5039718063" evidence="2">
    <location>
        <begin position="24"/>
        <end position="364"/>
    </location>
</feature>